<dbReference type="CDD" id="cd00130">
    <property type="entry name" value="PAS"/>
    <property type="match status" value="1"/>
</dbReference>
<feature type="region of interest" description="Disordered" evidence="11">
    <location>
        <begin position="2251"/>
        <end position="2336"/>
    </location>
</feature>
<evidence type="ECO:0000256" key="8">
    <source>
        <dbReference type="ARBA" id="ARBA00047899"/>
    </source>
</evidence>
<feature type="compositionally biased region" description="Acidic residues" evidence="11">
    <location>
        <begin position="860"/>
        <end position="871"/>
    </location>
</feature>
<evidence type="ECO:0000256" key="2">
    <source>
        <dbReference type="ARBA" id="ARBA00022527"/>
    </source>
</evidence>
<feature type="compositionally biased region" description="Polar residues" evidence="11">
    <location>
        <begin position="3093"/>
        <end position="3109"/>
    </location>
</feature>
<feature type="modified residue" description="4-aspartylphosphate" evidence="10">
    <location>
        <position position="4159"/>
    </location>
</feature>
<feature type="compositionally biased region" description="Basic and acidic residues" evidence="11">
    <location>
        <begin position="1472"/>
        <end position="1488"/>
    </location>
</feature>
<dbReference type="Proteomes" id="UP000246740">
    <property type="component" value="Unassembled WGS sequence"/>
</dbReference>
<dbReference type="PANTHER" id="PTHR24356:SF1">
    <property type="entry name" value="SERINE_THREONINE-PROTEIN KINASE GREATWALL"/>
    <property type="match status" value="1"/>
</dbReference>
<evidence type="ECO:0000313" key="16">
    <source>
        <dbReference type="Proteomes" id="UP000246740"/>
    </source>
</evidence>
<keyword evidence="7" id="KW-0067">ATP-binding</keyword>
<feature type="compositionally biased region" description="Basic and acidic residues" evidence="11">
    <location>
        <begin position="391"/>
        <end position="403"/>
    </location>
</feature>
<feature type="region of interest" description="Disordered" evidence="11">
    <location>
        <begin position="2168"/>
        <end position="2201"/>
    </location>
</feature>
<feature type="compositionally biased region" description="Polar residues" evidence="11">
    <location>
        <begin position="4252"/>
        <end position="4266"/>
    </location>
</feature>
<dbReference type="PROSITE" id="PS51285">
    <property type="entry name" value="AGC_KINASE_CTER"/>
    <property type="match status" value="1"/>
</dbReference>
<feature type="domain" description="Response regulatory" evidence="13">
    <location>
        <begin position="4109"/>
        <end position="4226"/>
    </location>
</feature>
<accession>A0A317XR04</accession>
<evidence type="ECO:0000259" key="13">
    <source>
        <dbReference type="PROSITE" id="PS50110"/>
    </source>
</evidence>
<dbReference type="InterPro" id="IPR000719">
    <property type="entry name" value="Prot_kinase_dom"/>
</dbReference>
<dbReference type="GO" id="GO:0005737">
    <property type="term" value="C:cytoplasm"/>
    <property type="evidence" value="ECO:0007669"/>
    <property type="project" value="TreeGrafter"/>
</dbReference>
<feature type="compositionally biased region" description="Low complexity" evidence="11">
    <location>
        <begin position="1788"/>
        <end position="1808"/>
    </location>
</feature>
<dbReference type="InterPro" id="IPR050236">
    <property type="entry name" value="Ser_Thr_kinase_AGC"/>
</dbReference>
<dbReference type="PANTHER" id="PTHR24356">
    <property type="entry name" value="SERINE/THREONINE-PROTEIN KINASE"/>
    <property type="match status" value="1"/>
</dbReference>
<dbReference type="EC" id="2.7.11.1" evidence="1"/>
<feature type="region of interest" description="Disordered" evidence="11">
    <location>
        <begin position="1392"/>
        <end position="1424"/>
    </location>
</feature>
<dbReference type="FunFam" id="3.30.200.20:FF:001008">
    <property type="entry name" value="Serine/threonine-protein kinase cek1"/>
    <property type="match status" value="1"/>
</dbReference>
<feature type="compositionally biased region" description="Low complexity" evidence="11">
    <location>
        <begin position="533"/>
        <end position="552"/>
    </location>
</feature>
<protein>
    <recommendedName>
        <fullName evidence="1">non-specific serine/threonine protein kinase</fullName>
        <ecNumber evidence="1">2.7.11.1</ecNumber>
    </recommendedName>
</protein>
<dbReference type="SUPFAM" id="SSF56112">
    <property type="entry name" value="Protein kinase-like (PK-like)"/>
    <property type="match status" value="1"/>
</dbReference>
<dbReference type="SMART" id="SM00448">
    <property type="entry name" value="REC"/>
    <property type="match status" value="1"/>
</dbReference>
<feature type="region of interest" description="Disordered" evidence="11">
    <location>
        <begin position="1169"/>
        <end position="1196"/>
    </location>
</feature>
<feature type="region of interest" description="Disordered" evidence="11">
    <location>
        <begin position="1210"/>
        <end position="1301"/>
    </location>
</feature>
<feature type="compositionally biased region" description="Basic and acidic residues" evidence="11">
    <location>
        <begin position="3024"/>
        <end position="3038"/>
    </location>
</feature>
<name>A0A317XR04_9BASI</name>
<evidence type="ECO:0000256" key="9">
    <source>
        <dbReference type="ARBA" id="ARBA00048679"/>
    </source>
</evidence>
<dbReference type="STRING" id="1882483.A0A317XR04"/>
<dbReference type="InterPro" id="IPR011009">
    <property type="entry name" value="Kinase-like_dom_sf"/>
</dbReference>
<dbReference type="FunFam" id="1.10.510.10:FF:000580">
    <property type="entry name" value="AGC protein kinase"/>
    <property type="match status" value="1"/>
</dbReference>
<feature type="region of interest" description="Disordered" evidence="11">
    <location>
        <begin position="1"/>
        <end position="341"/>
    </location>
</feature>
<feature type="compositionally biased region" description="Low complexity" evidence="11">
    <location>
        <begin position="18"/>
        <end position="29"/>
    </location>
</feature>
<feature type="compositionally biased region" description="Polar residues" evidence="11">
    <location>
        <begin position="1063"/>
        <end position="1077"/>
    </location>
</feature>
<feature type="compositionally biased region" description="Low complexity" evidence="11">
    <location>
        <begin position="61"/>
        <end position="89"/>
    </location>
</feature>
<feature type="compositionally biased region" description="Low complexity" evidence="11">
    <location>
        <begin position="492"/>
        <end position="508"/>
    </location>
</feature>
<evidence type="ECO:0000259" key="12">
    <source>
        <dbReference type="PROSITE" id="PS50011"/>
    </source>
</evidence>
<evidence type="ECO:0000256" key="11">
    <source>
        <dbReference type="SAM" id="MobiDB-lite"/>
    </source>
</evidence>
<feature type="region of interest" description="Disordered" evidence="11">
    <location>
        <begin position="4309"/>
        <end position="4397"/>
    </location>
</feature>
<feature type="compositionally biased region" description="Low complexity" evidence="11">
    <location>
        <begin position="412"/>
        <end position="459"/>
    </location>
</feature>
<dbReference type="SMART" id="SM00091">
    <property type="entry name" value="PAS"/>
    <property type="match status" value="1"/>
</dbReference>
<feature type="compositionally biased region" description="Low complexity" evidence="11">
    <location>
        <begin position="3258"/>
        <end position="3267"/>
    </location>
</feature>
<feature type="compositionally biased region" description="Low complexity" evidence="11">
    <location>
        <begin position="129"/>
        <end position="139"/>
    </location>
</feature>
<dbReference type="Pfam" id="PF00069">
    <property type="entry name" value="Pkinase"/>
    <property type="match status" value="2"/>
</dbReference>
<dbReference type="GO" id="GO:0000160">
    <property type="term" value="P:phosphorelay signal transduction system"/>
    <property type="evidence" value="ECO:0007669"/>
    <property type="project" value="InterPro"/>
</dbReference>
<reference evidence="15 16" key="1">
    <citation type="journal article" date="2018" name="Mol. Biol. Evol.">
        <title>Broad Genomic Sampling Reveals a Smut Pathogenic Ancestry of the Fungal Clade Ustilaginomycotina.</title>
        <authorList>
            <person name="Kijpornyongpan T."/>
            <person name="Mondo S.J."/>
            <person name="Barry K."/>
            <person name="Sandor L."/>
            <person name="Lee J."/>
            <person name="Lipzen A."/>
            <person name="Pangilinan J."/>
            <person name="LaButti K."/>
            <person name="Hainaut M."/>
            <person name="Henrissat B."/>
            <person name="Grigoriev I.V."/>
            <person name="Spatafora J.W."/>
            <person name="Aime M.C."/>
        </authorList>
    </citation>
    <scope>NUCLEOTIDE SEQUENCE [LARGE SCALE GENOMIC DNA]</scope>
    <source>
        <strain evidence="15 16">MCA 3645</strain>
    </source>
</reference>
<feature type="region of interest" description="Disordered" evidence="11">
    <location>
        <begin position="1329"/>
        <end position="1350"/>
    </location>
</feature>
<feature type="compositionally biased region" description="Low complexity" evidence="11">
    <location>
        <begin position="266"/>
        <end position="277"/>
    </location>
</feature>
<feature type="compositionally biased region" description="Low complexity" evidence="11">
    <location>
        <begin position="4080"/>
        <end position="4093"/>
    </location>
</feature>
<feature type="compositionally biased region" description="Polar residues" evidence="11">
    <location>
        <begin position="3937"/>
        <end position="3954"/>
    </location>
</feature>
<feature type="compositionally biased region" description="Polar residues" evidence="11">
    <location>
        <begin position="1043"/>
        <end position="1052"/>
    </location>
</feature>
<feature type="region of interest" description="Disordered" evidence="11">
    <location>
        <begin position="957"/>
        <end position="989"/>
    </location>
</feature>
<feature type="compositionally biased region" description="Low complexity" evidence="11">
    <location>
        <begin position="1558"/>
        <end position="1571"/>
    </location>
</feature>
<dbReference type="InterPro" id="IPR000961">
    <property type="entry name" value="AGC-kinase_C"/>
</dbReference>
<feature type="compositionally biased region" description="Basic and acidic residues" evidence="11">
    <location>
        <begin position="1853"/>
        <end position="1887"/>
    </location>
</feature>
<dbReference type="GO" id="GO:1901992">
    <property type="term" value="P:positive regulation of mitotic cell cycle phase transition"/>
    <property type="evidence" value="ECO:0007669"/>
    <property type="project" value="UniProtKB-ARBA"/>
</dbReference>
<feature type="compositionally biased region" description="Low complexity" evidence="11">
    <location>
        <begin position="2304"/>
        <end position="2315"/>
    </location>
</feature>
<feature type="region of interest" description="Disordered" evidence="11">
    <location>
        <begin position="1456"/>
        <end position="1609"/>
    </location>
</feature>
<keyword evidence="4" id="KW-0808">Transferase</keyword>
<dbReference type="CDD" id="cd05611">
    <property type="entry name" value="STKc_Rim15_like"/>
    <property type="match status" value="1"/>
</dbReference>
<feature type="region of interest" description="Disordered" evidence="11">
    <location>
        <begin position="652"/>
        <end position="740"/>
    </location>
</feature>
<dbReference type="Gene3D" id="3.30.200.20">
    <property type="entry name" value="Phosphorylase Kinase, domain 1"/>
    <property type="match status" value="2"/>
</dbReference>
<feature type="compositionally biased region" description="Low complexity" evidence="11">
    <location>
        <begin position="3046"/>
        <end position="3062"/>
    </location>
</feature>
<feature type="region of interest" description="Disordered" evidence="11">
    <location>
        <begin position="1624"/>
        <end position="1683"/>
    </location>
</feature>
<feature type="domain" description="Protein kinase" evidence="12">
    <location>
        <begin position="3358"/>
        <end position="3766"/>
    </location>
</feature>
<feature type="compositionally biased region" description="Low complexity" evidence="11">
    <location>
        <begin position="285"/>
        <end position="341"/>
    </location>
</feature>
<feature type="region of interest" description="Disordered" evidence="11">
    <location>
        <begin position="4026"/>
        <end position="4093"/>
    </location>
</feature>
<dbReference type="OrthoDB" id="162894at2759"/>
<dbReference type="PROSITE" id="PS50110">
    <property type="entry name" value="RESPONSE_REGULATORY"/>
    <property type="match status" value="1"/>
</dbReference>
<keyword evidence="2" id="KW-0723">Serine/threonine-protein kinase</keyword>
<feature type="compositionally biased region" description="Low complexity" evidence="11">
    <location>
        <begin position="659"/>
        <end position="692"/>
    </location>
</feature>
<feature type="compositionally biased region" description="Polar residues" evidence="11">
    <location>
        <begin position="1765"/>
        <end position="1775"/>
    </location>
</feature>
<feature type="compositionally biased region" description="Low complexity" evidence="11">
    <location>
        <begin position="3544"/>
        <end position="3561"/>
    </location>
</feature>
<feature type="compositionally biased region" description="Polar residues" evidence="11">
    <location>
        <begin position="564"/>
        <end position="588"/>
    </location>
</feature>
<feature type="compositionally biased region" description="Low complexity" evidence="11">
    <location>
        <begin position="1750"/>
        <end position="1764"/>
    </location>
</feature>
<evidence type="ECO:0000256" key="5">
    <source>
        <dbReference type="ARBA" id="ARBA00022741"/>
    </source>
</evidence>
<feature type="compositionally biased region" description="Low complexity" evidence="11">
    <location>
        <begin position="1287"/>
        <end position="1298"/>
    </location>
</feature>
<feature type="region of interest" description="Disordered" evidence="11">
    <location>
        <begin position="1007"/>
        <end position="1103"/>
    </location>
</feature>
<feature type="compositionally biased region" description="Low complexity" evidence="11">
    <location>
        <begin position="1962"/>
        <end position="2034"/>
    </location>
</feature>
<dbReference type="GO" id="GO:0005524">
    <property type="term" value="F:ATP binding"/>
    <property type="evidence" value="ECO:0007669"/>
    <property type="project" value="UniProtKB-KW"/>
</dbReference>
<feature type="compositionally biased region" description="Low complexity" evidence="11">
    <location>
        <begin position="2251"/>
        <end position="2262"/>
    </location>
</feature>
<dbReference type="InParanoid" id="A0A317XR04"/>
<feature type="compositionally biased region" description="Low complexity" evidence="11">
    <location>
        <begin position="3519"/>
        <end position="3537"/>
    </location>
</feature>
<feature type="compositionally biased region" description="Gly residues" evidence="11">
    <location>
        <begin position="1007"/>
        <end position="1022"/>
    </location>
</feature>
<feature type="region of interest" description="Disordered" evidence="11">
    <location>
        <begin position="1788"/>
        <end position="2071"/>
    </location>
</feature>
<feature type="region of interest" description="Disordered" evidence="11">
    <location>
        <begin position="4252"/>
        <end position="4277"/>
    </location>
</feature>
<dbReference type="Pfam" id="PF00072">
    <property type="entry name" value="Response_reg"/>
    <property type="match status" value="1"/>
</dbReference>
<feature type="compositionally biased region" description="Low complexity" evidence="11">
    <location>
        <begin position="1624"/>
        <end position="1649"/>
    </location>
</feature>
<evidence type="ECO:0000256" key="4">
    <source>
        <dbReference type="ARBA" id="ARBA00022679"/>
    </source>
</evidence>
<feature type="compositionally biased region" description="Acidic residues" evidence="11">
    <location>
        <begin position="3124"/>
        <end position="3142"/>
    </location>
</feature>
<feature type="compositionally biased region" description="Low complexity" evidence="11">
    <location>
        <begin position="2276"/>
        <end position="2294"/>
    </location>
</feature>
<feature type="compositionally biased region" description="Polar residues" evidence="11">
    <location>
        <begin position="1906"/>
        <end position="1918"/>
    </location>
</feature>
<feature type="compositionally biased region" description="Low complexity" evidence="11">
    <location>
        <begin position="178"/>
        <end position="209"/>
    </location>
</feature>
<feature type="region of interest" description="Disordered" evidence="11">
    <location>
        <begin position="3906"/>
        <end position="3957"/>
    </location>
</feature>
<feature type="compositionally biased region" description="Basic and acidic residues" evidence="11">
    <location>
        <begin position="49"/>
        <end position="60"/>
    </location>
</feature>
<keyword evidence="6" id="KW-0418">Kinase</keyword>
<dbReference type="GO" id="GO:0004674">
    <property type="term" value="F:protein serine/threonine kinase activity"/>
    <property type="evidence" value="ECO:0007669"/>
    <property type="project" value="UniProtKB-KW"/>
</dbReference>
<feature type="compositionally biased region" description="Polar residues" evidence="11">
    <location>
        <begin position="1713"/>
        <end position="1722"/>
    </location>
</feature>
<dbReference type="InterPro" id="IPR008271">
    <property type="entry name" value="Ser/Thr_kinase_AS"/>
</dbReference>
<dbReference type="PROSITE" id="PS00108">
    <property type="entry name" value="PROTEIN_KINASE_ST"/>
    <property type="match status" value="1"/>
</dbReference>
<feature type="region of interest" description="Disordered" evidence="11">
    <location>
        <begin position="779"/>
        <end position="904"/>
    </location>
</feature>
<dbReference type="CDD" id="cd17546">
    <property type="entry name" value="REC_hyHK_CKI1_RcsC-like"/>
    <property type="match status" value="1"/>
</dbReference>
<dbReference type="InterPro" id="IPR011006">
    <property type="entry name" value="CheY-like_superfamily"/>
</dbReference>
<feature type="compositionally biased region" description="Polar residues" evidence="11">
    <location>
        <begin position="883"/>
        <end position="893"/>
    </location>
</feature>
<feature type="compositionally biased region" description="Low complexity" evidence="11">
    <location>
        <begin position="4323"/>
        <end position="4354"/>
    </location>
</feature>
<feature type="compositionally biased region" description="Low complexity" evidence="11">
    <location>
        <begin position="872"/>
        <end position="881"/>
    </location>
</feature>
<evidence type="ECO:0000256" key="3">
    <source>
        <dbReference type="ARBA" id="ARBA00022553"/>
    </source>
</evidence>
<dbReference type="Gene3D" id="3.40.50.2300">
    <property type="match status" value="1"/>
</dbReference>
<feature type="compositionally biased region" description="Low complexity" evidence="11">
    <location>
        <begin position="1489"/>
        <end position="1498"/>
    </location>
</feature>
<feature type="compositionally biased region" description="Basic and acidic residues" evidence="11">
    <location>
        <begin position="4369"/>
        <end position="4384"/>
    </location>
</feature>
<feature type="compositionally biased region" description="Polar residues" evidence="11">
    <location>
        <begin position="1809"/>
        <end position="1821"/>
    </location>
</feature>
<feature type="compositionally biased region" description="Basic residues" evidence="11">
    <location>
        <begin position="3268"/>
        <end position="3277"/>
    </location>
</feature>
<dbReference type="SUPFAM" id="SSF52172">
    <property type="entry name" value="CheY-like"/>
    <property type="match status" value="1"/>
</dbReference>
<feature type="compositionally biased region" description="Polar residues" evidence="11">
    <location>
        <begin position="1259"/>
        <end position="1268"/>
    </location>
</feature>
<dbReference type="SMART" id="SM00133">
    <property type="entry name" value="S_TK_X"/>
    <property type="match status" value="1"/>
</dbReference>
<keyword evidence="5" id="KW-0547">Nucleotide-binding</keyword>
<evidence type="ECO:0000259" key="14">
    <source>
        <dbReference type="PROSITE" id="PS51285"/>
    </source>
</evidence>
<evidence type="ECO:0000256" key="1">
    <source>
        <dbReference type="ARBA" id="ARBA00012513"/>
    </source>
</evidence>
<dbReference type="PROSITE" id="PS50011">
    <property type="entry name" value="PROTEIN_KINASE_DOM"/>
    <property type="match status" value="1"/>
</dbReference>
<gene>
    <name evidence="15" type="ORF">BCV70DRAFT_160776</name>
</gene>
<feature type="region of interest" description="Disordered" evidence="11">
    <location>
        <begin position="3258"/>
        <end position="3294"/>
    </location>
</feature>
<evidence type="ECO:0000256" key="7">
    <source>
        <dbReference type="ARBA" id="ARBA00022840"/>
    </source>
</evidence>
<dbReference type="FunFam" id="1.10.510.10:FF:000340">
    <property type="entry name" value="Serine threonine protein kinase"/>
    <property type="match status" value="1"/>
</dbReference>
<proteinExistence type="predicted"/>
<evidence type="ECO:0000313" key="15">
    <source>
        <dbReference type="EMBL" id="PWZ00784.1"/>
    </source>
</evidence>
<dbReference type="Gene3D" id="1.10.510.10">
    <property type="entry name" value="Transferase(Phosphotransferase) domain 1"/>
    <property type="match status" value="2"/>
</dbReference>
<sequence length="4397" mass="458839">MSSFSSTAGDMYGDEGSRNTSLSASSQASSDRRTSRLNSTAGIFDLDDESGRKSGSERHSTSSSASAGSSASSSAYAASGSHHGSISSHRSSRNLFDVQEEEVTPAPLPSPSQSYSRDHPASSFGKCALSSTRRLTSTRFTDPFSRENRTRSSPTAIDPARLGRRSYGGDDDSCDPKSSPSPSAPSPTSASTLSTHGARSSVSASESTSPPFRRPSDYSAIVADQDCLPSTSPTGQPVRKHPRSDQPPSPTRSFKHGRSEAQTLASSSSRGSGSSSDSIRKVPTKSKTSSTSAATVTVTASAATAAPGAGVGVHGTAAPPSPSVQPAASSASLSLSPPSSALKAIGRNSAKKMSFDNAPSFSSPLAFASILPADDDHDELASSSPPTADGPEPREQGDLEQLKESPSMSLPASASSSTAAGSADADSTGGEFRRTSSMSSSSSSSPTASRRWTRTASDSNTSETAAEDGAANMSSPGAAGVARRSSLRRDASGSSIGSSSASIAGPPAGLSPTLKAVPRFERERSASNSLHRAATGAARLSLSSARPSAPGSTASGSVADDETSSTVSDDFTAGSNLTRKSSISSANGSMGPPAVPRRGLVTSVSGSVAGGSPRIDPVDLAATLTPSTAVQPTTVTSNSSAGVSSIAIGKRRAGDEHASLGLGTPSNPSPLSSGSLSSGLPMSSSFHSGSPLTSWETRGPRSTSGSGSALTISGGGSAILSGPRRRRMTSSSFSSSSAHRRARSLGGVLLGDGAISPVGGPDGVDPNLVAAIESGSPGIPMPVPIPTSSASHRSGSVSSSGTQAASSYSNSSFGPSSVPSTPLNAARNSPAAQLHLSSQQQSREPQQQAYRKRNSQILLLDDDPLENEETSEATSTSVALAGNSRSRVRSQTLGVPPSSSISSSSAALLTSGGKMFGVDMLSSSVGPSPSGKGSNSAGLADAIRLQRVPTAVRLAGDLFVPPTPTPRGTLRGNASSAGERWGSSGLSMSYQPTSTLASLASGGDSGNATAGGNGGHGLGLGLGPDAANASNSGSRLHVPPQTPNATRSNSPLASEYSYGAADSATTRSGRQSPVTERSGTERIAAPGTDSHGQPLAVSIPTGRDLYPPASLPGSAILGSRSPGAVPLNLDAKFGALDIRSGNSQAADPEPNRRAGLPISSSAYSPLLSLGISSQRSPTLERRPRLSPSRSSTSQRLSWGAQELFDSLHDSDATSASASSPAVERDAILDRPAPWIPSTQDAPRRGSISPTASFHGRRMTQGQLSSSTGARAMLDVPRPHGRRSDAVPLIPGGLSPSSSQTLSGTDEYARIIIQSRNAKMQKWRSQYGRLPSPNVTEQAPSFSATQATTAEQRQDAVMMRSGSTATSGFGVGASPVSLGRRGTTIGLQRSGTALDAPVPTRRGSAVDSADSIESQLDEDEAHQRGMGPAAFAEFEWVDWLDEYRKMKEAKLRSEREEAAAATAAGDDVGGEAESGRDKTKASTAERRVGSEAADSSEAADVGRVRALQKQQVDGHRSVSDPLTRQRLQAAEAESEAETATATAADQAQDDADAKEVEDALAALDLSSDSQSTVSKRSRTKPQQLASPRRTEIPFQRSVGGTLGSRPGIGTRRSFSLASAELSGRAGATSSSSAAAPSSSTSASMHKASFSPVTKLGSDRTKNLSLSPVTSRVTPSVGYTSVGPSSAAVHSIHRGRRKHLGGKIEAWWSAVKSGFSVQPQGTDPSASSASSWTRSAMPAAGQQQQQRRRDALSSSVAALSQSLHQSPSDSAQGTSTRATVNAPYLSESAKASAESSTSVIPGLSSKSSSSHQPSTGLVTQVQSGFGRHARSQTSNTALSASESVHTLRPSTSNQDLRRDARGEAVERQPRGDSSERVQSGRDRVVDGTKKTLAPAATSDPGEDEPRKSASSSHSRETAVTASSAGASAKEGSRRRHQPKLSLQLEKGLSTFDAREFDNIGRGMSPPSADSQSSSRSQAQAQNQALKEQQQQQQRKPSAAEASPSSAPTSASMSSMSPLNSARSGSQQQHQQQQLSQAWKPTSPKRLARKRTDETDSDVGVANGTGAGAKARAASKEITINSIRQHIRHRLMASKESCDRELRRIIGAINSFVEVDIERQEDESRNSVLGEDRDLEELEEVFSDDADDDGRPFGLGDSIYGGATNTELLSAEAAASRSQPMSRNASSSSSQSPLDEQHPHDELSASAAGSLFTSPSLSGLRDAAASRLAREYKLPAPPPVNLAAATAATPRTVSTAPNAAAATPAKPSNLNPLGRAKSLSRSARSVSNSRSTSRSHSPMPGVMMTTSLSASSGSPRLSPARRSRMLPPPHSTSALQPQDDSHLRPWIVPLEELVTVAMDVLDVSINALIARPGSCSELITRIQDVGRLWDANPEWPGRGWFIQILLAVAGLSRVVEWWEAEKGFWNFEDEDEQDVEPIRFILGGQPGAGGMGAGSGGDVGDTGAFDADGRFAASLWAQSAGNSPTRSRAFSVQEVPLPARVHTSGSNSPALSAIRADGEVPSDHGHHRPSVPEDLDGGERRGDGDGEGHIANEGEGDATIVEADRGVQDEAVADGTTSHTVIVVKPESQAGPEDDTAVPEHVDAHRDNEDLDMTVDETIGEDAPPQDIAALPQNFRSAGVNVLMELSLDDQRLLYLSPAWRLVLGSDPAELYGLPIGELLAPGDVDVFAEASHQLEANQSHTVEAIFRLRVEKAALRSTPSSKASHSDDSDSESDDAVYYQEMEGKGMLMLDRQSGMPSHSMWVFKATSPPEPEDRLPDSVLPKSARSTGVFDHNGGDGELVQAATISVEPILCRICERDVPAWFFEKHSEICNETHRLDMEIGECNENLREMRRAVKELYTSIDELGPQNVDPPLEYRGVAITTPPASNQPPSALEGINRSISPRQPTPALLRKMHLRALDSAIEVLQTACEISTPAIKDEHADEPIEKQRLLSPTSENKVVTVQQWRRTPLEDAALDMLMADVESAMRSKLSAVNRMLNTIVYVETVRQEWEERVEAALAALSDEGHEHHDDDQHHPEMEYDDDGRSSSSRSGASSGSESYGSQATGSGRGSQGSVLLSVPGIHSPTMARTLTGASTSSAIHSRQQSDATSGYLKSRDSSTADNGDTDDDADAEIEDEDEDEDGHIRINEDNDDDDDDALLSGGVLLERDDRELPVPPSEMLSAATASRGQDVDGAAGEDDIPALDDRMGGSVTHLAPIPIPRGGVAHAPPSPATVAMPPPPTIASAGAGASNVSSSLAVGVTGPSRRSISRSRRASHLPKPNDGLLNTPPLSPHLLATSASETLGASSGALMSASLRHGRKLSISHKSPMMVGSMPLSPRIPPAAPSSRPTASSIKDFDVIKPISKGAFGSVFLAKKRTTGDYYAIKVLKKSDMIAKNQITNVKAERMILMTQNQSPFVVKLFFTFQSAEYLYLVMEYLPGGDCASLGKVLGGLPEEWARQYIAEVVVGLEHLHSKGVVHRDLKPDNLLIDQHGHLKLTDFGLSKIGLLGRQTRQTATTLSLGSGPSGLNAAAAAKNRNARSDSINSGSLPSSAASYGSSSHPRQHSVSTPAGTTAGETAASFSPMTPSLAGMIRGQSFFAAPQRGRIVSSSTDASDSSESDSQKFVPRPLPSARIDSPGNLFGPHSLLNEPSSGLDTAAQPRRFVGTPDYLAPESILGIGMDDFAVDWWALGVILYEFLYGLPPFHADSPEKVFDNILSRRIDWEEDSVEVSPEARDLMESLMCTDPKRRLGSQGTDEIKRHPFFADIDWDNVTAEEGPFVPQVQDPESTDYFDLRGASHQDFDDDGPVHGTREFARAIEGNKFMQTARPPSRMRSRLDNASATSATGGGATAAARGHQLQDSSQNEDFGNFSYKNLPVLKQANDEVIRKMREEQMPALAKALEQTNVHARHRSFSGKRPAQRIHSQTLAGPPSPAQSHSSQGSTPSRSTAPISPQGLFVGSVGGFGAAAGGSLAHRRRTSELPPSAVPMAASYLQPQSGNGSGLTAAGAPTTVTTPIGIVDRKRQQLAEPGSVAGDRRNSMPSRLRTKSAGFADRPTLPAGWQHTGASATVSGKRGVRGAAAGPSSVSSAAASSPTAATAAGPDEIACLVAEDNPIALRMLESILTKLGCHCTAVRNGAEAVRLAMGDTRYAVLFVDVTLPIVNGQDVARMVKSTRNANSSTPIVALASFDRGDPIDASGSLFDAVLAKPLEKIDVCATLSQLGFTPTQAPPASEIGAAAVTTLATTLSRKSTLASRTSSQPMGSNVGRGIGPGAASSAINTGMVSARPRTPPVGTATSTAAAAIAAGGTGTSGGSPRQMTPYSSSPLSSSVLTSRYFESGSGASATATANSKGKNHLPPSSSHLRTRSEQEEQDRQDRETVDTLTKAAEKLSMS</sequence>
<feature type="region of interest" description="Disordered" evidence="11">
    <location>
        <begin position="2881"/>
        <end position="2901"/>
    </location>
</feature>
<evidence type="ECO:0000256" key="10">
    <source>
        <dbReference type="PROSITE-ProRule" id="PRU00169"/>
    </source>
</evidence>
<feature type="compositionally biased region" description="Low complexity" evidence="11">
    <location>
        <begin position="1526"/>
        <end position="1545"/>
    </location>
</feature>
<feature type="compositionally biased region" description="Polar residues" evidence="11">
    <location>
        <begin position="1332"/>
        <end position="1350"/>
    </location>
</feature>
<comment type="catalytic activity">
    <reaction evidence="9">
        <text>L-seryl-[protein] + ATP = O-phospho-L-seryl-[protein] + ADP + H(+)</text>
        <dbReference type="Rhea" id="RHEA:17989"/>
        <dbReference type="Rhea" id="RHEA-COMP:9863"/>
        <dbReference type="Rhea" id="RHEA-COMP:11604"/>
        <dbReference type="ChEBI" id="CHEBI:15378"/>
        <dbReference type="ChEBI" id="CHEBI:29999"/>
        <dbReference type="ChEBI" id="CHEBI:30616"/>
        <dbReference type="ChEBI" id="CHEBI:83421"/>
        <dbReference type="ChEBI" id="CHEBI:456216"/>
        <dbReference type="EC" id="2.7.11.1"/>
    </reaction>
</comment>
<comment type="catalytic activity">
    <reaction evidence="8">
        <text>L-threonyl-[protein] + ATP = O-phospho-L-threonyl-[protein] + ADP + H(+)</text>
        <dbReference type="Rhea" id="RHEA:46608"/>
        <dbReference type="Rhea" id="RHEA-COMP:11060"/>
        <dbReference type="Rhea" id="RHEA-COMP:11605"/>
        <dbReference type="ChEBI" id="CHEBI:15378"/>
        <dbReference type="ChEBI" id="CHEBI:30013"/>
        <dbReference type="ChEBI" id="CHEBI:30616"/>
        <dbReference type="ChEBI" id="CHEBI:61977"/>
        <dbReference type="ChEBI" id="CHEBI:456216"/>
        <dbReference type="EC" id="2.7.11.1"/>
    </reaction>
</comment>
<feature type="compositionally biased region" description="Polar residues" evidence="11">
    <location>
        <begin position="1661"/>
        <end position="1682"/>
    </location>
</feature>
<evidence type="ECO:0000256" key="6">
    <source>
        <dbReference type="ARBA" id="ARBA00022777"/>
    </source>
</evidence>
<dbReference type="InterPro" id="IPR001789">
    <property type="entry name" value="Sig_transdc_resp-reg_receiver"/>
</dbReference>
<feature type="domain" description="AGC-kinase C-terminal" evidence="14">
    <location>
        <begin position="3767"/>
        <end position="3885"/>
    </location>
</feature>
<dbReference type="GO" id="GO:0005634">
    <property type="term" value="C:nucleus"/>
    <property type="evidence" value="ECO:0007669"/>
    <property type="project" value="TreeGrafter"/>
</dbReference>
<dbReference type="EMBL" id="KZ819192">
    <property type="protein sequence ID" value="PWZ00784.1"/>
    <property type="molecule type" value="Genomic_DNA"/>
</dbReference>
<feature type="compositionally biased region" description="Polar residues" evidence="11">
    <location>
        <begin position="1829"/>
        <end position="1852"/>
    </location>
</feature>
<organism evidence="15 16">
    <name type="scientific">Testicularia cyperi</name>
    <dbReference type="NCBI Taxonomy" id="1882483"/>
    <lineage>
        <taxon>Eukaryota</taxon>
        <taxon>Fungi</taxon>
        <taxon>Dikarya</taxon>
        <taxon>Basidiomycota</taxon>
        <taxon>Ustilaginomycotina</taxon>
        <taxon>Ustilaginomycetes</taxon>
        <taxon>Ustilaginales</taxon>
        <taxon>Anthracoideaceae</taxon>
        <taxon>Testicularia</taxon>
    </lineage>
</organism>
<dbReference type="SMART" id="SM00220">
    <property type="entry name" value="S_TKc"/>
    <property type="match status" value="1"/>
</dbReference>
<feature type="compositionally biased region" description="Low complexity" evidence="11">
    <location>
        <begin position="837"/>
        <end position="848"/>
    </location>
</feature>
<feature type="compositionally biased region" description="Low complexity" evidence="11">
    <location>
        <begin position="1185"/>
        <end position="1196"/>
    </location>
</feature>
<feature type="compositionally biased region" description="Low complexity" evidence="11">
    <location>
        <begin position="3570"/>
        <end position="3581"/>
    </location>
</feature>
<feature type="region of interest" description="Disordered" evidence="11">
    <location>
        <begin position="369"/>
        <end position="598"/>
    </location>
</feature>
<feature type="region of interest" description="Disordered" evidence="11">
    <location>
        <begin position="2514"/>
        <end position="2555"/>
    </location>
</feature>
<keyword evidence="16" id="KW-1185">Reference proteome</keyword>
<feature type="region of interest" description="Disordered" evidence="11">
    <location>
        <begin position="3823"/>
        <end position="3873"/>
    </location>
</feature>
<feature type="region of interest" description="Disordered" evidence="11">
    <location>
        <begin position="3024"/>
        <end position="3079"/>
    </location>
</feature>
<feature type="compositionally biased region" description="Low complexity" evidence="11">
    <location>
        <begin position="2168"/>
        <end position="2190"/>
    </location>
</feature>
<feature type="compositionally biased region" description="Basic residues" evidence="11">
    <location>
        <begin position="3910"/>
        <end position="3923"/>
    </location>
</feature>
<feature type="region of interest" description="Disordered" evidence="11">
    <location>
        <begin position="3093"/>
        <end position="3160"/>
    </location>
</feature>
<feature type="region of interest" description="Disordered" evidence="11">
    <location>
        <begin position="1713"/>
        <end position="1775"/>
    </location>
</feature>
<feature type="compositionally biased region" description="Basic and acidic residues" evidence="11">
    <location>
        <begin position="2534"/>
        <end position="2549"/>
    </location>
</feature>
<feature type="region of interest" description="Disordered" evidence="11">
    <location>
        <begin position="3606"/>
        <end position="3660"/>
    </location>
</feature>
<dbReference type="InterPro" id="IPR000014">
    <property type="entry name" value="PAS"/>
</dbReference>
<feature type="region of interest" description="Disordered" evidence="11">
    <location>
        <begin position="1140"/>
        <end position="1159"/>
    </location>
</feature>
<keyword evidence="3 10" id="KW-0597">Phosphoprotein</keyword>
<feature type="region of interest" description="Disordered" evidence="11">
    <location>
        <begin position="3519"/>
        <end position="3584"/>
    </location>
</feature>
<feature type="compositionally biased region" description="Low complexity" evidence="11">
    <location>
        <begin position="787"/>
        <end position="822"/>
    </location>
</feature>